<evidence type="ECO:0000313" key="5">
    <source>
        <dbReference type="Proteomes" id="UP001320420"/>
    </source>
</evidence>
<feature type="compositionally biased region" description="Basic residues" evidence="1">
    <location>
        <begin position="525"/>
        <end position="542"/>
    </location>
</feature>
<proteinExistence type="predicted"/>
<dbReference type="PROSITE" id="PS00973">
    <property type="entry name" value="USP_2"/>
    <property type="match status" value="1"/>
</dbReference>
<dbReference type="PANTHER" id="PTHR24006">
    <property type="entry name" value="UBIQUITIN CARBOXYL-TERMINAL HYDROLASE"/>
    <property type="match status" value="1"/>
</dbReference>
<reference evidence="4 5" key="1">
    <citation type="submission" date="2024-02" db="EMBL/GenBank/DDBJ databases">
        <title>De novo assembly and annotation of 12 fungi associated with fruit tree decline syndrome in Ontario, Canada.</title>
        <authorList>
            <person name="Sulman M."/>
            <person name="Ellouze W."/>
            <person name="Ilyukhin E."/>
        </authorList>
    </citation>
    <scope>NUCLEOTIDE SEQUENCE [LARGE SCALE GENOMIC DNA]</scope>
    <source>
        <strain evidence="4 5">M11/M66-122</strain>
    </source>
</reference>
<dbReference type="Pfam" id="PF00443">
    <property type="entry name" value="UCH"/>
    <property type="match status" value="1"/>
</dbReference>
<dbReference type="Gene3D" id="3.40.250.10">
    <property type="entry name" value="Rhodanese-like domain"/>
    <property type="match status" value="1"/>
</dbReference>
<gene>
    <name evidence="4" type="primary">DOA4</name>
    <name evidence="4" type="ORF">SLS62_002898</name>
</gene>
<dbReference type="AlphaFoldDB" id="A0AAN9UVN7"/>
<comment type="caution">
    <text evidence="4">The sequence shown here is derived from an EMBL/GenBank/DDBJ whole genome shotgun (WGS) entry which is preliminary data.</text>
</comment>
<feature type="compositionally biased region" description="Low complexity" evidence="1">
    <location>
        <begin position="1"/>
        <end position="27"/>
    </location>
</feature>
<sequence>MSTSTSTITSTKHGANGNPNFPAANGSGRPGGGGKAPFRHIDDLVSVGVDLNPHTPLRKVLEIGDGHMRQAITFNDFRRPDLALQEYIKAFTIAVDAVPKHKDYPSLKSDRGDLGRLYNALKVKITKNGETFDKIKALIKEDNKRSGVQPTRPLRTSGDTTLISLPSVPSSDPSQSQVYNDSSRNNDTRLPSGSAEQSHSRGSSVANATLKSKPTVHPKPQALHGNAIASGSKHTPQDLSSRFAKLRDPQLPVNGVASPLKPSGPREMPIAHRPKVSIDASVPPMPKVPDAIYSPARGTITSEVADLPSSTPRGMFSRTNSIASVPSVSARTSMEKAIRAFNGEQYVTAHTYGDSPPSPRPSGIEIPEGETITPQELLAYMKRGSSQAQLLIIDIRDREAFDDGHIMSQRTICVEPEVLSRENISADDIQDSMILADPTEKLAFEQRDKVDLVVVYDQDSTSVPQRITRSTHATIVYTIVQALTHYSYSRQLRNPPKLLAGGLDAWVEELGLQSLAVSKTAQAPRRPRGPRALDRRRARTKTKTLNQKEIEQFEQSIKADEAASSPNDYYRSPEEVMRRYPSVSQLQESMTSPADAASISEEEDLYNKISPVPPARPAPAVPRTRYSGLETKDDGSSSGVYAKKGVINLTRRKRTGLENPYHWCYCNSVLQALLASPQFTNEVTRSDWPISWRPADHTLDRPSPQLLSRILGSIFQYLNNRQFDVMRAGLLMNYLRSIHQGYEYRNKLIKFGDNEQHDAEELTTFLLDQLDMETNTRRNINAAEPDFKTPKIRNRKAPLGDVLNTWLAYYDRHRSIVDKYWQNVISQEFTCTNPRCNVKSYKLEAEPFVVAYPAEMRGGHIDSLPAAFDREFAPDEVLESTCETCHHKYKRKRNFLLRAAPLLCVKVLRTIHTSKVPLKNTFPIEFPFDDLDLRKHSYDKTQLRPFLEKQPAGMLGGYEEDPVYDLYAIVIHSGTDSHSGHYWTWVREGSGSLWTRCNDSHIDEVDMDMAGQRDLFECKGKETPVMLFYKRKDISWASRDDQ</sequence>
<dbReference type="SUPFAM" id="SSF52821">
    <property type="entry name" value="Rhodanese/Cell cycle control phosphatase"/>
    <property type="match status" value="1"/>
</dbReference>
<evidence type="ECO:0000259" key="2">
    <source>
        <dbReference type="PROSITE" id="PS50206"/>
    </source>
</evidence>
<feature type="compositionally biased region" description="Low complexity" evidence="1">
    <location>
        <begin position="164"/>
        <end position="178"/>
    </location>
</feature>
<dbReference type="InterPro" id="IPR050164">
    <property type="entry name" value="Peptidase_C19"/>
</dbReference>
<evidence type="ECO:0000256" key="1">
    <source>
        <dbReference type="SAM" id="MobiDB-lite"/>
    </source>
</evidence>
<dbReference type="GO" id="GO:0005829">
    <property type="term" value="C:cytosol"/>
    <property type="evidence" value="ECO:0007669"/>
    <property type="project" value="TreeGrafter"/>
</dbReference>
<dbReference type="GO" id="GO:0006508">
    <property type="term" value="P:proteolysis"/>
    <property type="evidence" value="ECO:0007669"/>
    <property type="project" value="UniProtKB-KW"/>
</dbReference>
<dbReference type="Pfam" id="PF00581">
    <property type="entry name" value="Rhodanese"/>
    <property type="match status" value="1"/>
</dbReference>
<keyword evidence="5" id="KW-1185">Reference proteome</keyword>
<dbReference type="PROSITE" id="PS50235">
    <property type="entry name" value="USP_3"/>
    <property type="match status" value="1"/>
</dbReference>
<dbReference type="Gene3D" id="3.90.70.10">
    <property type="entry name" value="Cysteine proteinases"/>
    <property type="match status" value="1"/>
</dbReference>
<dbReference type="InterPro" id="IPR036873">
    <property type="entry name" value="Rhodanese-like_dom_sf"/>
</dbReference>
<feature type="compositionally biased region" description="Polar residues" evidence="1">
    <location>
        <begin position="179"/>
        <end position="212"/>
    </location>
</feature>
<feature type="region of interest" description="Disordered" evidence="1">
    <location>
        <begin position="1"/>
        <end position="37"/>
    </location>
</feature>
<accession>A0AAN9UVN7</accession>
<dbReference type="GO" id="GO:0005634">
    <property type="term" value="C:nucleus"/>
    <property type="evidence" value="ECO:0007669"/>
    <property type="project" value="TreeGrafter"/>
</dbReference>
<dbReference type="GO" id="GO:0004843">
    <property type="term" value="F:cysteine-type deubiquitinase activity"/>
    <property type="evidence" value="ECO:0007669"/>
    <property type="project" value="InterPro"/>
</dbReference>
<dbReference type="Proteomes" id="UP001320420">
    <property type="component" value="Unassembled WGS sequence"/>
</dbReference>
<feature type="region of interest" description="Disordered" evidence="1">
    <location>
        <begin position="518"/>
        <end position="543"/>
    </location>
</feature>
<dbReference type="InterPro" id="IPR038765">
    <property type="entry name" value="Papain-like_cys_pep_sf"/>
</dbReference>
<dbReference type="SUPFAM" id="SSF54001">
    <property type="entry name" value="Cysteine proteinases"/>
    <property type="match status" value="1"/>
</dbReference>
<dbReference type="PROSITE" id="PS50206">
    <property type="entry name" value="RHODANESE_3"/>
    <property type="match status" value="1"/>
</dbReference>
<dbReference type="GO" id="GO:0016579">
    <property type="term" value="P:protein deubiquitination"/>
    <property type="evidence" value="ECO:0007669"/>
    <property type="project" value="InterPro"/>
</dbReference>
<feature type="compositionally biased region" description="Pro residues" evidence="1">
    <location>
        <begin position="611"/>
        <end position="620"/>
    </location>
</feature>
<feature type="domain" description="USP" evidence="3">
    <location>
        <begin position="655"/>
        <end position="1032"/>
    </location>
</feature>
<name>A0AAN9UVN7_9PEZI</name>
<feature type="domain" description="Rhodanese" evidence="2">
    <location>
        <begin position="386"/>
        <end position="515"/>
    </location>
</feature>
<keyword evidence="4" id="KW-0378">Hydrolase</keyword>
<feature type="region of interest" description="Disordered" evidence="1">
    <location>
        <begin position="608"/>
        <end position="634"/>
    </location>
</feature>
<dbReference type="InterPro" id="IPR001394">
    <property type="entry name" value="Peptidase_C19_UCH"/>
</dbReference>
<organism evidence="4 5">
    <name type="scientific">Diatrype stigma</name>
    <dbReference type="NCBI Taxonomy" id="117547"/>
    <lineage>
        <taxon>Eukaryota</taxon>
        <taxon>Fungi</taxon>
        <taxon>Dikarya</taxon>
        <taxon>Ascomycota</taxon>
        <taxon>Pezizomycotina</taxon>
        <taxon>Sordariomycetes</taxon>
        <taxon>Xylariomycetidae</taxon>
        <taxon>Xylariales</taxon>
        <taxon>Diatrypaceae</taxon>
        <taxon>Diatrype</taxon>
    </lineage>
</organism>
<feature type="region of interest" description="Disordered" evidence="1">
    <location>
        <begin position="142"/>
        <end position="268"/>
    </location>
</feature>
<dbReference type="InterPro" id="IPR028889">
    <property type="entry name" value="USP"/>
</dbReference>
<protein>
    <submittedName>
        <fullName evidence="4">Ubiquitin-specific protease doa4</fullName>
    </submittedName>
</protein>
<dbReference type="InterPro" id="IPR001763">
    <property type="entry name" value="Rhodanese-like_dom"/>
</dbReference>
<keyword evidence="4" id="KW-0645">Protease</keyword>
<evidence type="ECO:0000313" key="4">
    <source>
        <dbReference type="EMBL" id="KAK7755083.1"/>
    </source>
</evidence>
<dbReference type="SMART" id="SM00450">
    <property type="entry name" value="RHOD"/>
    <property type="match status" value="1"/>
</dbReference>
<evidence type="ECO:0000259" key="3">
    <source>
        <dbReference type="PROSITE" id="PS50235"/>
    </source>
</evidence>
<dbReference type="CDD" id="cd02257">
    <property type="entry name" value="Peptidase_C19"/>
    <property type="match status" value="1"/>
</dbReference>
<dbReference type="EMBL" id="JAKJXP020000015">
    <property type="protein sequence ID" value="KAK7755083.1"/>
    <property type="molecule type" value="Genomic_DNA"/>
</dbReference>
<dbReference type="InterPro" id="IPR018200">
    <property type="entry name" value="USP_CS"/>
</dbReference>